<name>A0A7L8G6B4_9CAUD</name>
<protein>
    <submittedName>
        <fullName evidence="1">Uncharacterized protein</fullName>
    </submittedName>
</protein>
<reference evidence="1 2" key="1">
    <citation type="submission" date="2020-07" db="EMBL/GenBank/DDBJ databases">
        <title>Complete genome sequence of Achromobacter sp. phage Mano.</title>
        <authorList>
            <person name="Bartz M.L."/>
            <person name="Yao G.W."/>
            <person name="Le T."/>
            <person name="Gonzalez C."/>
            <person name="Young R."/>
            <person name="Liu M."/>
        </authorList>
    </citation>
    <scope>NUCLEOTIDE SEQUENCE [LARGE SCALE GENOMIC DNA]</scope>
</reference>
<dbReference type="EMBL" id="MT708550">
    <property type="protein sequence ID" value="QOE32773.1"/>
    <property type="molecule type" value="Genomic_DNA"/>
</dbReference>
<evidence type="ECO:0000313" key="2">
    <source>
        <dbReference type="Proteomes" id="UP000516893"/>
    </source>
</evidence>
<accession>A0A7L8G6B4</accession>
<evidence type="ECO:0000313" key="1">
    <source>
        <dbReference type="EMBL" id="QOE32773.1"/>
    </source>
</evidence>
<keyword evidence="2" id="KW-1185">Reference proteome</keyword>
<dbReference type="Proteomes" id="UP000516893">
    <property type="component" value="Segment"/>
</dbReference>
<sequence length="115" mass="13264">MARYHCRCRKCDTRKVLAKHPDEFTRAPKCPKESCGARDWRTDKWMNERNTGLRGMGCSCSGYHFPHRKGSKFCWFRADGTDRLPGDPDFNDRHMTADEIAAAAAQLRMSYGNFV</sequence>
<proteinExistence type="predicted"/>
<organism evidence="1 2">
    <name type="scientific">Achromobacter phage Mano</name>
    <dbReference type="NCBI Taxonomy" id="2767570"/>
    <lineage>
        <taxon>Viruses</taxon>
        <taxon>Duplodnaviria</taxon>
        <taxon>Heunggongvirae</taxon>
        <taxon>Uroviricota</taxon>
        <taxon>Caudoviricetes</taxon>
        <taxon>Manovirus</taxon>
        <taxon>Manovirus Mano</taxon>
    </lineage>
</organism>
<gene>
    <name evidence="1" type="ORF">CPT_Mano_041</name>
</gene>